<evidence type="ECO:0000256" key="3">
    <source>
        <dbReference type="ARBA" id="ARBA00022527"/>
    </source>
</evidence>
<dbReference type="PANTHER" id="PTHR24056">
    <property type="entry name" value="CELL DIVISION PROTEIN KINASE"/>
    <property type="match status" value="1"/>
</dbReference>
<keyword evidence="7 9" id="KW-0067">ATP-binding</keyword>
<dbReference type="AlphaFoldDB" id="A0AAD4RB15"/>
<comment type="similarity">
    <text evidence="2">Belongs to the protein kinase superfamily. CMGC Ser/Thr protein kinase family. CDC2/CDKX subfamily.</text>
</comment>
<accession>A0AAD4RB15</accession>
<keyword evidence="5 9" id="KW-0547">Nucleotide-binding</keyword>
<keyword evidence="4" id="KW-0808">Transferase</keyword>
<evidence type="ECO:0000256" key="1">
    <source>
        <dbReference type="ARBA" id="ARBA00004123"/>
    </source>
</evidence>
<proteinExistence type="inferred from homology"/>
<gene>
    <name evidence="12" type="ORF">DdX_01171</name>
</gene>
<evidence type="ECO:0000256" key="10">
    <source>
        <dbReference type="RuleBase" id="RU000304"/>
    </source>
</evidence>
<dbReference type="PROSITE" id="PS00108">
    <property type="entry name" value="PROTEIN_KINASE_ST"/>
    <property type="match status" value="1"/>
</dbReference>
<dbReference type="PROSITE" id="PS50011">
    <property type="entry name" value="PROTEIN_KINASE_DOM"/>
    <property type="match status" value="1"/>
</dbReference>
<comment type="caution">
    <text evidence="12">The sequence shown here is derived from an EMBL/GenBank/DDBJ whole genome shotgun (WGS) entry which is preliminary data.</text>
</comment>
<dbReference type="Proteomes" id="UP001201812">
    <property type="component" value="Unassembled WGS sequence"/>
</dbReference>
<feature type="domain" description="Protein kinase" evidence="11">
    <location>
        <begin position="37"/>
        <end position="309"/>
    </location>
</feature>
<dbReference type="SUPFAM" id="SSF56112">
    <property type="entry name" value="Protein kinase-like (PK-like)"/>
    <property type="match status" value="1"/>
</dbReference>
<protein>
    <submittedName>
        <fullName evidence="12">Protein kinase domain-containing protein</fullName>
    </submittedName>
</protein>
<comment type="subcellular location">
    <subcellularLocation>
        <location evidence="1">Nucleus</location>
    </subcellularLocation>
</comment>
<keyword evidence="3 10" id="KW-0723">Serine/threonine-protein kinase</keyword>
<evidence type="ECO:0000256" key="5">
    <source>
        <dbReference type="ARBA" id="ARBA00022741"/>
    </source>
</evidence>
<reference evidence="12" key="1">
    <citation type="submission" date="2022-01" db="EMBL/GenBank/DDBJ databases">
        <title>Genome Sequence Resource for Two Populations of Ditylenchus destructor, the Migratory Endoparasitic Phytonematode.</title>
        <authorList>
            <person name="Zhang H."/>
            <person name="Lin R."/>
            <person name="Xie B."/>
        </authorList>
    </citation>
    <scope>NUCLEOTIDE SEQUENCE</scope>
    <source>
        <strain evidence="12">BazhouSP</strain>
    </source>
</reference>
<dbReference type="GO" id="GO:0004693">
    <property type="term" value="F:cyclin-dependent protein serine/threonine kinase activity"/>
    <property type="evidence" value="ECO:0007669"/>
    <property type="project" value="TreeGrafter"/>
</dbReference>
<dbReference type="SMART" id="SM00220">
    <property type="entry name" value="S_TKc"/>
    <property type="match status" value="1"/>
</dbReference>
<evidence type="ECO:0000256" key="7">
    <source>
        <dbReference type="ARBA" id="ARBA00022840"/>
    </source>
</evidence>
<dbReference type="EMBL" id="JAKKPZ010000001">
    <property type="protein sequence ID" value="KAI1728958.1"/>
    <property type="molecule type" value="Genomic_DNA"/>
</dbReference>
<evidence type="ECO:0000259" key="11">
    <source>
        <dbReference type="PROSITE" id="PS50011"/>
    </source>
</evidence>
<evidence type="ECO:0000256" key="8">
    <source>
        <dbReference type="ARBA" id="ARBA00023242"/>
    </source>
</evidence>
<dbReference type="GO" id="GO:0008353">
    <property type="term" value="F:RNA polymerase II CTD heptapeptide repeat kinase activity"/>
    <property type="evidence" value="ECO:0007669"/>
    <property type="project" value="TreeGrafter"/>
</dbReference>
<evidence type="ECO:0000256" key="2">
    <source>
        <dbReference type="ARBA" id="ARBA00006485"/>
    </source>
</evidence>
<evidence type="ECO:0000313" key="12">
    <source>
        <dbReference type="EMBL" id="KAI1728958.1"/>
    </source>
</evidence>
<evidence type="ECO:0000256" key="6">
    <source>
        <dbReference type="ARBA" id="ARBA00022777"/>
    </source>
</evidence>
<dbReference type="Pfam" id="PF00069">
    <property type="entry name" value="Pkinase"/>
    <property type="match status" value="1"/>
</dbReference>
<dbReference type="InterPro" id="IPR011009">
    <property type="entry name" value="Kinase-like_dom_sf"/>
</dbReference>
<keyword evidence="13" id="KW-1185">Reference proteome</keyword>
<evidence type="ECO:0000256" key="4">
    <source>
        <dbReference type="ARBA" id="ARBA00022679"/>
    </source>
</evidence>
<dbReference type="InterPro" id="IPR050108">
    <property type="entry name" value="CDK"/>
</dbReference>
<dbReference type="GO" id="GO:0005524">
    <property type="term" value="F:ATP binding"/>
    <property type="evidence" value="ECO:0007669"/>
    <property type="project" value="UniProtKB-UniRule"/>
</dbReference>
<organism evidence="12 13">
    <name type="scientific">Ditylenchus destructor</name>
    <dbReference type="NCBI Taxonomy" id="166010"/>
    <lineage>
        <taxon>Eukaryota</taxon>
        <taxon>Metazoa</taxon>
        <taxon>Ecdysozoa</taxon>
        <taxon>Nematoda</taxon>
        <taxon>Chromadorea</taxon>
        <taxon>Rhabditida</taxon>
        <taxon>Tylenchina</taxon>
        <taxon>Tylenchomorpha</taxon>
        <taxon>Sphaerularioidea</taxon>
        <taxon>Anguinidae</taxon>
        <taxon>Anguininae</taxon>
        <taxon>Ditylenchus</taxon>
    </lineage>
</organism>
<dbReference type="FunFam" id="1.10.510.10:FF:000203">
    <property type="entry name" value="Cyclin-dependent kinase 9"/>
    <property type="match status" value="1"/>
</dbReference>
<dbReference type="InterPro" id="IPR017441">
    <property type="entry name" value="Protein_kinase_ATP_BS"/>
</dbReference>
<dbReference type="InterPro" id="IPR008271">
    <property type="entry name" value="Ser/Thr_kinase_AS"/>
</dbReference>
<evidence type="ECO:0000256" key="9">
    <source>
        <dbReference type="PROSITE-ProRule" id="PRU10141"/>
    </source>
</evidence>
<name>A0AAD4RB15_9BILA</name>
<dbReference type="GO" id="GO:0005634">
    <property type="term" value="C:nucleus"/>
    <property type="evidence" value="ECO:0007669"/>
    <property type="project" value="UniProtKB-SubCell"/>
</dbReference>
<dbReference type="PROSITE" id="PS00107">
    <property type="entry name" value="PROTEIN_KINASE_ATP"/>
    <property type="match status" value="1"/>
</dbReference>
<feature type="binding site" evidence="9">
    <location>
        <position position="66"/>
    </location>
    <ligand>
        <name>ATP</name>
        <dbReference type="ChEBI" id="CHEBI:30616"/>
    </ligand>
</feature>
<dbReference type="Gene3D" id="3.30.200.20">
    <property type="entry name" value="Phosphorylase Kinase, domain 1"/>
    <property type="match status" value="1"/>
</dbReference>
<keyword evidence="6 12" id="KW-0418">Kinase</keyword>
<keyword evidence="8" id="KW-0539">Nucleus</keyword>
<dbReference type="Gene3D" id="1.10.510.10">
    <property type="entry name" value="Transferase(Phosphotransferase) domain 1"/>
    <property type="match status" value="1"/>
</dbReference>
<sequence length="352" mass="40196">MSNPHFSFDFENFQTPPELLTYADNFVPSNMRSVSYYKRLQKIGQGTFGEVFKARNTENDEIVALKKILMENEKEGVQLIEICSEKTGENVFAFYLVFSFCDHDLGGLLSSNQIMLQLPQIKTMLKHILSGLEAIHRSNVLHRDIKAANILITHDGILRIADFGLARLDFRQGQASACFTNNVVTLWYRPPELLLGARDYGKAIDIWGVGCIMAEMWTRSPILKGDSEQRQLCLISELCGSINGSSWPKCRRLPLYNRLELPQNLPKRIRERFYDRIQNDDAISLLEAMLTLNPEHRPDAGRALDHDFFYTHPLPLENIKLLVSTLPANLFEYTMQCGAHANRSQVVPNISY</sequence>
<dbReference type="PANTHER" id="PTHR24056:SF233">
    <property type="entry name" value="CYCLIN-DEPENDENT KINASE 9"/>
    <property type="match status" value="1"/>
</dbReference>
<evidence type="ECO:0000313" key="13">
    <source>
        <dbReference type="Proteomes" id="UP001201812"/>
    </source>
</evidence>
<dbReference type="InterPro" id="IPR000719">
    <property type="entry name" value="Prot_kinase_dom"/>
</dbReference>